<dbReference type="Proteomes" id="UP000035368">
    <property type="component" value="Chromosome"/>
</dbReference>
<protein>
    <submittedName>
        <fullName evidence="1">Uncharacterized protein</fullName>
    </submittedName>
</protein>
<dbReference type="EMBL" id="CP011541">
    <property type="protein sequence ID" value="AKK04363.1"/>
    <property type="molecule type" value="Genomic_DNA"/>
</dbReference>
<keyword evidence="2" id="KW-1185">Reference proteome</keyword>
<organism evidence="1 2">
    <name type="scientific">Corynebacterium epidermidicanis</name>
    <dbReference type="NCBI Taxonomy" id="1050174"/>
    <lineage>
        <taxon>Bacteria</taxon>
        <taxon>Bacillati</taxon>
        <taxon>Actinomycetota</taxon>
        <taxon>Actinomycetes</taxon>
        <taxon>Mycobacteriales</taxon>
        <taxon>Corynebacteriaceae</taxon>
        <taxon>Corynebacterium</taxon>
    </lineage>
</organism>
<evidence type="ECO:0000313" key="1">
    <source>
        <dbReference type="EMBL" id="AKK04363.1"/>
    </source>
</evidence>
<proteinExistence type="predicted"/>
<accession>A0A0G3GXU9</accession>
<dbReference type="KEGG" id="cei:CEPID_12705"/>
<sequence length="49" mass="5461">MALYHGVNYKFVIKGVAANPAYAKRKNRVCRFGLTTRHSVGLHLSVTSQ</sequence>
<dbReference type="PATRIC" id="fig|1050174.4.peg.2566"/>
<reference evidence="1 2" key="1">
    <citation type="submission" date="2015-05" db="EMBL/GenBank/DDBJ databases">
        <title>Complete genome sequence of Corynebacterium epidermidicanis DSM 45586, isolated from the skin of a dog suffering from pruritus.</title>
        <authorList>
            <person name="Ruckert C."/>
            <person name="Albersmeier A."/>
            <person name="Winkler A."/>
            <person name="Tauch A."/>
        </authorList>
    </citation>
    <scope>NUCLEOTIDE SEQUENCE [LARGE SCALE GENOMIC DNA]</scope>
    <source>
        <strain evidence="1 2">DSM 45586</strain>
    </source>
</reference>
<evidence type="ECO:0000313" key="2">
    <source>
        <dbReference type="Proteomes" id="UP000035368"/>
    </source>
</evidence>
<gene>
    <name evidence="1" type="ORF">CEPID_12705</name>
</gene>
<dbReference type="AlphaFoldDB" id="A0A0G3GXU9"/>
<name>A0A0G3GXU9_9CORY</name>